<comment type="caution">
    <text evidence="7">The sequence shown here is derived from an EMBL/GenBank/DDBJ whole genome shotgun (WGS) entry which is preliminary data.</text>
</comment>
<evidence type="ECO:0000256" key="5">
    <source>
        <dbReference type="SAM" id="MobiDB-lite"/>
    </source>
</evidence>
<comment type="similarity">
    <text evidence="1">Belongs to the ABC transporter superfamily.</text>
</comment>
<dbReference type="PROSITE" id="PS50893">
    <property type="entry name" value="ABC_TRANSPORTER_2"/>
    <property type="match status" value="2"/>
</dbReference>
<dbReference type="SUPFAM" id="SSF52540">
    <property type="entry name" value="P-loop containing nucleoside triphosphate hydrolases"/>
    <property type="match status" value="2"/>
</dbReference>
<dbReference type="RefSeq" id="WP_248826457.1">
    <property type="nucleotide sequence ID" value="NZ_JALKFT010000031.1"/>
</dbReference>
<evidence type="ECO:0000313" key="7">
    <source>
        <dbReference type="EMBL" id="MCK9878336.1"/>
    </source>
</evidence>
<dbReference type="InterPro" id="IPR027417">
    <property type="entry name" value="P-loop_NTPase"/>
</dbReference>
<evidence type="ECO:0000313" key="8">
    <source>
        <dbReference type="Proteomes" id="UP001201873"/>
    </source>
</evidence>
<dbReference type="NCBIfam" id="NF008453">
    <property type="entry name" value="PRK11308.1"/>
    <property type="match status" value="2"/>
</dbReference>
<dbReference type="Gene3D" id="3.40.50.300">
    <property type="entry name" value="P-loop containing nucleotide triphosphate hydrolases"/>
    <property type="match status" value="2"/>
</dbReference>
<dbReference type="InterPro" id="IPR050319">
    <property type="entry name" value="ABC_transp_ATP-bind"/>
</dbReference>
<dbReference type="Pfam" id="PF00005">
    <property type="entry name" value="ABC_tran"/>
    <property type="match status" value="2"/>
</dbReference>
<name>A0ABT0K3E6_9ACTN</name>
<sequence>MSETLVDLAGLSVGYRARGRVVPAVEDLSLTVTAGETVAVVGESGSGKTTAANAVLGLLPANGVVTAGRITLAGTDVTAAPERVLRRLRGPFVGLVPQDPMVGLNPTMRIGNQVGEAVRRRGVDRRLVPAEVREALERAGVDRPAMRARQYPNELSGGLRQRVLIAIALAGQPRLIIADEPTSALDVTVQRRILDHLASLVRESGTSLLIITHDLGVAADRADRVVVMRRGRIVEQGGPREILLHPREAYTRHLIAVAPALSHAGGIVPRHTSVPPHPAPAGPVAASPAPAGVASVSPAGGSVGAPVASTSELLRLDGVGKDFRLPRGGESRVFTALDDVHLAVHAGQTLGLVGESGSGKTTALRIAMGLESPTRGRVLLEGTDITGASWSTLRPLRRRFQLVHQNPYSSLDPRFSVGQSIAEPLVSFRVGDRASRTARVHELLDQVALPVSYAGRRPAELSGGQRQRVAIARALALSPELVFLDEPVSALDVSVQDQILTLLARLQDELGIGYLFVSHDLAVVAALAHHVAVLRGGRIVESGTAASVLTAPTEAHTRELLDAVPGQRFAADLAAAAGATATAGTTATVGATATATTDLAGAATGPSPQKVSGATAGLEG</sequence>
<keyword evidence="2" id="KW-0813">Transport</keyword>
<dbReference type="Proteomes" id="UP001201873">
    <property type="component" value="Unassembled WGS sequence"/>
</dbReference>
<gene>
    <name evidence="7" type="ORF">MXD59_21610</name>
</gene>
<accession>A0ABT0K3E6</accession>
<evidence type="ECO:0000256" key="1">
    <source>
        <dbReference type="ARBA" id="ARBA00005417"/>
    </source>
</evidence>
<evidence type="ECO:0000259" key="6">
    <source>
        <dbReference type="PROSITE" id="PS50893"/>
    </source>
</evidence>
<reference evidence="7 8" key="1">
    <citation type="submission" date="2022-04" db="EMBL/GenBank/DDBJ databases">
        <title>Genome diversity in the genus Frankia.</title>
        <authorList>
            <person name="Carlos-Shanley C."/>
            <person name="Hahn D."/>
        </authorList>
    </citation>
    <scope>NUCLEOTIDE SEQUENCE [LARGE SCALE GENOMIC DNA]</scope>
    <source>
        <strain evidence="7 8">Ag45/Mut15</strain>
    </source>
</reference>
<dbReference type="InterPro" id="IPR003439">
    <property type="entry name" value="ABC_transporter-like_ATP-bd"/>
</dbReference>
<protein>
    <submittedName>
        <fullName evidence="7">ABC transporter ATP-binding protein</fullName>
    </submittedName>
</protein>
<keyword evidence="3" id="KW-0547">Nucleotide-binding</keyword>
<dbReference type="PANTHER" id="PTHR43776">
    <property type="entry name" value="TRANSPORT ATP-BINDING PROTEIN"/>
    <property type="match status" value="1"/>
</dbReference>
<evidence type="ECO:0000256" key="4">
    <source>
        <dbReference type="ARBA" id="ARBA00022840"/>
    </source>
</evidence>
<dbReference type="PANTHER" id="PTHR43776:SF7">
    <property type="entry name" value="D,D-DIPEPTIDE TRANSPORT ATP-BINDING PROTEIN DDPF-RELATED"/>
    <property type="match status" value="1"/>
</dbReference>
<feature type="domain" description="ABC transporter" evidence="6">
    <location>
        <begin position="6"/>
        <end position="255"/>
    </location>
</feature>
<dbReference type="InterPro" id="IPR017871">
    <property type="entry name" value="ABC_transporter-like_CS"/>
</dbReference>
<dbReference type="GO" id="GO:0005524">
    <property type="term" value="F:ATP binding"/>
    <property type="evidence" value="ECO:0007669"/>
    <property type="project" value="UniProtKB-KW"/>
</dbReference>
<feature type="region of interest" description="Disordered" evidence="5">
    <location>
        <begin position="599"/>
        <end position="620"/>
    </location>
</feature>
<evidence type="ECO:0000256" key="2">
    <source>
        <dbReference type="ARBA" id="ARBA00022448"/>
    </source>
</evidence>
<keyword evidence="4 7" id="KW-0067">ATP-binding</keyword>
<organism evidence="7 8">
    <name type="scientific">Frankia umida</name>
    <dbReference type="NCBI Taxonomy" id="573489"/>
    <lineage>
        <taxon>Bacteria</taxon>
        <taxon>Bacillati</taxon>
        <taxon>Actinomycetota</taxon>
        <taxon>Actinomycetes</taxon>
        <taxon>Frankiales</taxon>
        <taxon>Frankiaceae</taxon>
        <taxon>Frankia</taxon>
    </lineage>
</organism>
<dbReference type="PROSITE" id="PS00211">
    <property type="entry name" value="ABC_TRANSPORTER_1"/>
    <property type="match status" value="1"/>
</dbReference>
<proteinExistence type="inferred from homology"/>
<dbReference type="SMART" id="SM00382">
    <property type="entry name" value="AAA"/>
    <property type="match status" value="2"/>
</dbReference>
<evidence type="ECO:0000256" key="3">
    <source>
        <dbReference type="ARBA" id="ARBA00022741"/>
    </source>
</evidence>
<dbReference type="CDD" id="cd03257">
    <property type="entry name" value="ABC_NikE_OppD_transporters"/>
    <property type="match status" value="2"/>
</dbReference>
<keyword evidence="8" id="KW-1185">Reference proteome</keyword>
<dbReference type="EMBL" id="JALKFT010000031">
    <property type="protein sequence ID" value="MCK9878336.1"/>
    <property type="molecule type" value="Genomic_DNA"/>
</dbReference>
<feature type="domain" description="ABC transporter" evidence="6">
    <location>
        <begin position="314"/>
        <end position="561"/>
    </location>
</feature>
<dbReference type="InterPro" id="IPR003593">
    <property type="entry name" value="AAA+_ATPase"/>
</dbReference>